<dbReference type="EMBL" id="JBHFEH010000001">
    <property type="protein sequence ID" value="KAL2058948.1"/>
    <property type="molecule type" value="Genomic_DNA"/>
</dbReference>
<accession>A0ABR4BMC2</accession>
<keyword evidence="3" id="KW-1185">Reference proteome</keyword>
<organism evidence="2 3">
    <name type="scientific">Lepraria finkii</name>
    <dbReference type="NCBI Taxonomy" id="1340010"/>
    <lineage>
        <taxon>Eukaryota</taxon>
        <taxon>Fungi</taxon>
        <taxon>Dikarya</taxon>
        <taxon>Ascomycota</taxon>
        <taxon>Pezizomycotina</taxon>
        <taxon>Lecanoromycetes</taxon>
        <taxon>OSLEUM clade</taxon>
        <taxon>Lecanoromycetidae</taxon>
        <taxon>Lecanorales</taxon>
        <taxon>Lecanorineae</taxon>
        <taxon>Stereocaulaceae</taxon>
        <taxon>Lepraria</taxon>
    </lineage>
</organism>
<evidence type="ECO:0000256" key="1">
    <source>
        <dbReference type="SAM" id="MobiDB-lite"/>
    </source>
</evidence>
<proteinExistence type="predicted"/>
<protein>
    <submittedName>
        <fullName evidence="2">Uncharacterized protein</fullName>
    </submittedName>
</protein>
<dbReference type="Proteomes" id="UP001590951">
    <property type="component" value="Unassembled WGS sequence"/>
</dbReference>
<evidence type="ECO:0000313" key="3">
    <source>
        <dbReference type="Proteomes" id="UP001590951"/>
    </source>
</evidence>
<name>A0ABR4BMC2_9LECA</name>
<evidence type="ECO:0000313" key="2">
    <source>
        <dbReference type="EMBL" id="KAL2058948.1"/>
    </source>
</evidence>
<comment type="caution">
    <text evidence="2">The sequence shown here is derived from an EMBL/GenBank/DDBJ whole genome shotgun (WGS) entry which is preliminary data.</text>
</comment>
<gene>
    <name evidence="2" type="ORF">ABVK25_000240</name>
</gene>
<reference evidence="2 3" key="1">
    <citation type="submission" date="2024-09" db="EMBL/GenBank/DDBJ databases">
        <title>Rethinking Asexuality: The Enigmatic Case of Functional Sexual Genes in Lepraria (Stereocaulaceae).</title>
        <authorList>
            <person name="Doellman M."/>
            <person name="Sun Y."/>
            <person name="Barcenas-Pena A."/>
            <person name="Lumbsch H.T."/>
            <person name="Grewe F."/>
        </authorList>
    </citation>
    <scope>NUCLEOTIDE SEQUENCE [LARGE SCALE GENOMIC DNA]</scope>
    <source>
        <strain evidence="2 3">Grewe 0041</strain>
    </source>
</reference>
<feature type="region of interest" description="Disordered" evidence="1">
    <location>
        <begin position="56"/>
        <end position="76"/>
    </location>
</feature>
<sequence>MGVFLKAQSSVSALRWNCKAFTSVLRWKRIASSSSVSLSLGRARELIILGENPSSAHRTRWHSHPSQRGRDRPGSIARNDVTFGRLWWANLLKSRDTGDGLGRSIVESARKLGGCDGVLKGRFEIRALGLDPRLGDVRKIR</sequence>
<feature type="compositionally biased region" description="Basic residues" evidence="1">
    <location>
        <begin position="57"/>
        <end position="67"/>
    </location>
</feature>